<evidence type="ECO:0000256" key="2">
    <source>
        <dbReference type="SAM" id="SignalP"/>
    </source>
</evidence>
<proteinExistence type="predicted"/>
<dbReference type="Proteomes" id="UP001497457">
    <property type="component" value="Chromosome 12b"/>
</dbReference>
<gene>
    <name evidence="4" type="ORF">URODEC1_LOCUS11322</name>
</gene>
<protein>
    <recommendedName>
        <fullName evidence="3">SCP domain-containing protein</fullName>
    </recommendedName>
</protein>
<dbReference type="InterPro" id="IPR035940">
    <property type="entry name" value="CAP_sf"/>
</dbReference>
<dbReference type="PANTHER" id="PTHR10334">
    <property type="entry name" value="CYSTEINE-RICH SECRETORY PROTEIN-RELATED"/>
    <property type="match status" value="1"/>
</dbReference>
<keyword evidence="5" id="KW-1185">Reference proteome</keyword>
<reference evidence="4 5" key="2">
    <citation type="submission" date="2024-10" db="EMBL/GenBank/DDBJ databases">
        <authorList>
            <person name="Ryan C."/>
        </authorList>
    </citation>
    <scope>NUCLEOTIDE SEQUENCE [LARGE SCALE GENOMIC DNA]</scope>
</reference>
<keyword evidence="2" id="KW-0732">Signal</keyword>
<dbReference type="Gene3D" id="3.40.33.10">
    <property type="entry name" value="CAP"/>
    <property type="match status" value="1"/>
</dbReference>
<dbReference type="InterPro" id="IPR018244">
    <property type="entry name" value="Allrgn_V5/Tpx1_CS"/>
</dbReference>
<dbReference type="SMART" id="SM00198">
    <property type="entry name" value="SCP"/>
    <property type="match status" value="1"/>
</dbReference>
<evidence type="ECO:0000313" key="5">
    <source>
        <dbReference type="Proteomes" id="UP001497457"/>
    </source>
</evidence>
<reference evidence="5" key="1">
    <citation type="submission" date="2024-06" db="EMBL/GenBank/DDBJ databases">
        <authorList>
            <person name="Ryan C."/>
        </authorList>
    </citation>
    <scope>NUCLEOTIDE SEQUENCE [LARGE SCALE GENOMIC DNA]</scope>
</reference>
<dbReference type="PROSITE" id="PS01010">
    <property type="entry name" value="CRISP_2"/>
    <property type="match status" value="1"/>
</dbReference>
<dbReference type="PRINTS" id="PR00837">
    <property type="entry name" value="V5TPXLIKE"/>
</dbReference>
<dbReference type="FunFam" id="3.40.33.10:FF:000004">
    <property type="entry name" value="CAP, cysteine-rich secretory protein, antigen 5"/>
    <property type="match status" value="1"/>
</dbReference>
<feature type="compositionally biased region" description="Low complexity" evidence="1">
    <location>
        <begin position="84"/>
        <end position="104"/>
    </location>
</feature>
<evidence type="ECO:0000259" key="3">
    <source>
        <dbReference type="SMART" id="SM00198"/>
    </source>
</evidence>
<feature type="region of interest" description="Disordered" evidence="1">
    <location>
        <begin position="82"/>
        <end position="191"/>
    </location>
</feature>
<feature type="domain" description="SCP" evidence="3">
    <location>
        <begin position="199"/>
        <end position="330"/>
    </location>
</feature>
<dbReference type="InterPro" id="IPR001283">
    <property type="entry name" value="CRISP-related"/>
</dbReference>
<sequence>MIAHAAVLCLVLFSGDHLAAASKSFGGGGYGAGGESVGQKEPESWAGPLVTPPEVVIPKPVIPKPFIPKPVIGYSTPEVSVSYPAADDSPPATPTPSKTSTNNKGYGSGTPSSAFSIAPEDKQPIKQASPAAAASGGNGGSSSSYGSGTPSSSSSSTAPEDKPKKQQASPAVAASGSNGGNGKYGLDPAGEPEYGLNQKAIDDILKEHNVFRAKEHVPPLTWNATLAKFSQQYAETLKSDCKMVHSTSPYGENLMLGSGGVTWKTTVDEWSDEKKSYHYGSNSCDAGKMCGHYTAVVWKGTTTVGCGRVVCNNGDTMIMCSYWPPGNYDGVKPF</sequence>
<dbReference type="AlphaFoldDB" id="A0ABC8W9J3"/>
<evidence type="ECO:0000256" key="1">
    <source>
        <dbReference type="SAM" id="MobiDB-lite"/>
    </source>
</evidence>
<feature type="chain" id="PRO_5044872291" description="SCP domain-containing protein" evidence="2">
    <location>
        <begin position="22"/>
        <end position="334"/>
    </location>
</feature>
<evidence type="ECO:0000313" key="4">
    <source>
        <dbReference type="EMBL" id="CAL4904781.1"/>
    </source>
</evidence>
<dbReference type="Pfam" id="PF00188">
    <property type="entry name" value="CAP"/>
    <property type="match status" value="1"/>
</dbReference>
<name>A0ABC8W9J3_9POAL</name>
<accession>A0ABC8W9J3</accession>
<dbReference type="CDD" id="cd05381">
    <property type="entry name" value="CAP_PR-1"/>
    <property type="match status" value="1"/>
</dbReference>
<feature type="signal peptide" evidence="2">
    <location>
        <begin position="1"/>
        <end position="21"/>
    </location>
</feature>
<organism evidence="4 5">
    <name type="scientific">Urochloa decumbens</name>
    <dbReference type="NCBI Taxonomy" id="240449"/>
    <lineage>
        <taxon>Eukaryota</taxon>
        <taxon>Viridiplantae</taxon>
        <taxon>Streptophyta</taxon>
        <taxon>Embryophyta</taxon>
        <taxon>Tracheophyta</taxon>
        <taxon>Spermatophyta</taxon>
        <taxon>Magnoliopsida</taxon>
        <taxon>Liliopsida</taxon>
        <taxon>Poales</taxon>
        <taxon>Poaceae</taxon>
        <taxon>PACMAD clade</taxon>
        <taxon>Panicoideae</taxon>
        <taxon>Panicodae</taxon>
        <taxon>Paniceae</taxon>
        <taxon>Melinidinae</taxon>
        <taxon>Urochloa</taxon>
    </lineage>
</organism>
<dbReference type="SUPFAM" id="SSF55797">
    <property type="entry name" value="PR-1-like"/>
    <property type="match status" value="1"/>
</dbReference>
<dbReference type="PROSITE" id="PS01009">
    <property type="entry name" value="CRISP_1"/>
    <property type="match status" value="1"/>
</dbReference>
<feature type="compositionally biased region" description="Low complexity" evidence="1">
    <location>
        <begin position="128"/>
        <end position="158"/>
    </location>
</feature>
<dbReference type="InterPro" id="IPR014044">
    <property type="entry name" value="CAP_dom"/>
</dbReference>
<dbReference type="EMBL" id="OZ075122">
    <property type="protein sequence ID" value="CAL4904781.1"/>
    <property type="molecule type" value="Genomic_DNA"/>
</dbReference>